<reference evidence="7 8" key="1">
    <citation type="journal article" date="2015" name="Nature">
        <title>rRNA introns, odd ribosomes, and small enigmatic genomes across a large radiation of phyla.</title>
        <authorList>
            <person name="Brown C.T."/>
            <person name="Hug L.A."/>
            <person name="Thomas B.C."/>
            <person name="Sharon I."/>
            <person name="Castelle C.J."/>
            <person name="Singh A."/>
            <person name="Wilkins M.J."/>
            <person name="Williams K.H."/>
            <person name="Banfield J.F."/>
        </authorList>
    </citation>
    <scope>NUCLEOTIDE SEQUENCE [LARGE SCALE GENOMIC DNA]</scope>
</reference>
<dbReference type="Gene3D" id="3.40.630.30">
    <property type="match status" value="1"/>
</dbReference>
<evidence type="ECO:0000313" key="7">
    <source>
        <dbReference type="EMBL" id="KKS87532.1"/>
    </source>
</evidence>
<dbReference type="GO" id="GO:0071555">
    <property type="term" value="P:cell wall organization"/>
    <property type="evidence" value="ECO:0007669"/>
    <property type="project" value="UniProtKB-KW"/>
</dbReference>
<dbReference type="GO" id="GO:0008360">
    <property type="term" value="P:regulation of cell shape"/>
    <property type="evidence" value="ECO:0007669"/>
    <property type="project" value="UniProtKB-KW"/>
</dbReference>
<dbReference type="PANTHER" id="PTHR36174:SF1">
    <property type="entry name" value="LIPID II:GLYCINE GLYCYLTRANSFERASE"/>
    <property type="match status" value="1"/>
</dbReference>
<keyword evidence="4" id="KW-0573">Peptidoglycan synthesis</keyword>
<keyword evidence="3" id="KW-0133">Cell shape</keyword>
<dbReference type="STRING" id="1618446.UV61_C0002G0253"/>
<dbReference type="AlphaFoldDB" id="A0A0G1CPX0"/>
<keyword evidence="6" id="KW-0961">Cell wall biogenesis/degradation</keyword>
<gene>
    <name evidence="7" type="ORF">UV61_C0002G0253</name>
</gene>
<protein>
    <submittedName>
        <fullName evidence="7">Methicillin resistance protein</fullName>
    </submittedName>
</protein>
<comment type="similarity">
    <text evidence="1">Belongs to the FemABX family.</text>
</comment>
<accession>A0A0G1CPX0</accession>
<dbReference type="InterPro" id="IPR003447">
    <property type="entry name" value="FEMABX"/>
</dbReference>
<dbReference type="GO" id="GO:0016755">
    <property type="term" value="F:aminoacyltransferase activity"/>
    <property type="evidence" value="ECO:0007669"/>
    <property type="project" value="InterPro"/>
</dbReference>
<keyword evidence="2" id="KW-0808">Transferase</keyword>
<dbReference type="Pfam" id="PF02388">
    <property type="entry name" value="FemAB"/>
    <property type="match status" value="3"/>
</dbReference>
<evidence type="ECO:0000256" key="3">
    <source>
        <dbReference type="ARBA" id="ARBA00022960"/>
    </source>
</evidence>
<proteinExistence type="inferred from homology"/>
<dbReference type="GO" id="GO:0009252">
    <property type="term" value="P:peptidoglycan biosynthetic process"/>
    <property type="evidence" value="ECO:0007669"/>
    <property type="project" value="UniProtKB-KW"/>
</dbReference>
<dbReference type="InterPro" id="IPR050644">
    <property type="entry name" value="PG_Glycine_Bridge_Synth"/>
</dbReference>
<organism evidence="7 8">
    <name type="scientific">Candidatus Gottesmanbacteria bacterium GW2011_GWB1_43_11</name>
    <dbReference type="NCBI Taxonomy" id="1618446"/>
    <lineage>
        <taxon>Bacteria</taxon>
        <taxon>Candidatus Gottesmaniibacteriota</taxon>
    </lineage>
</organism>
<comment type="caution">
    <text evidence="7">The sequence shown here is derived from an EMBL/GenBank/DDBJ whole genome shotgun (WGS) entry which is preliminary data.</text>
</comment>
<evidence type="ECO:0000256" key="5">
    <source>
        <dbReference type="ARBA" id="ARBA00023315"/>
    </source>
</evidence>
<dbReference type="SUPFAM" id="SSF55729">
    <property type="entry name" value="Acyl-CoA N-acyltransferases (Nat)"/>
    <property type="match status" value="2"/>
</dbReference>
<evidence type="ECO:0000313" key="8">
    <source>
        <dbReference type="Proteomes" id="UP000034050"/>
    </source>
</evidence>
<evidence type="ECO:0000256" key="6">
    <source>
        <dbReference type="ARBA" id="ARBA00023316"/>
    </source>
</evidence>
<evidence type="ECO:0000256" key="1">
    <source>
        <dbReference type="ARBA" id="ARBA00009943"/>
    </source>
</evidence>
<dbReference type="Proteomes" id="UP000034050">
    <property type="component" value="Unassembled WGS sequence"/>
</dbReference>
<sequence length="336" mass="38770">MHMEITIREIKPGDEWDGFILKNNPWSFFQSTTWIKLQEKLGVSVWHLGLFNKQKMIGLVAVYVIRAKRGTFLHVRHGPVFTSSTNIENWKILIAKLKEIASQEKAWFIRFSPMIVETPTLRNLFQKLGMFPSPIHAMDAEICWVLDITKTEEELLAEMRKTTRYLIRQAQKMGVEVDKTNGLADFQKLYIQTYERHGFVPYAGIGEEFDLFFQNNNAVSFVAKHDGLPIAAAIILFFGDFAIYHHGASIPSKIPGSYLLQWMAIKEAKKRGKKLYNFWGIAPPDKPNHPWSGITLFKQGFGGREVRFGHVQDLPLSPFYAISYTIEKLRKLKRGY</sequence>
<dbReference type="PANTHER" id="PTHR36174">
    <property type="entry name" value="LIPID II:GLYCINE GLYCYLTRANSFERASE"/>
    <property type="match status" value="1"/>
</dbReference>
<dbReference type="EMBL" id="LCFD01000002">
    <property type="protein sequence ID" value="KKS87532.1"/>
    <property type="molecule type" value="Genomic_DNA"/>
</dbReference>
<keyword evidence="5" id="KW-0012">Acyltransferase</keyword>
<evidence type="ECO:0000256" key="4">
    <source>
        <dbReference type="ARBA" id="ARBA00022984"/>
    </source>
</evidence>
<evidence type="ECO:0000256" key="2">
    <source>
        <dbReference type="ARBA" id="ARBA00022679"/>
    </source>
</evidence>
<dbReference type="InterPro" id="IPR016181">
    <property type="entry name" value="Acyl_CoA_acyltransferase"/>
</dbReference>
<dbReference type="PROSITE" id="PS51191">
    <property type="entry name" value="FEMABX"/>
    <property type="match status" value="1"/>
</dbReference>
<name>A0A0G1CPX0_9BACT</name>